<dbReference type="InterPro" id="IPR029016">
    <property type="entry name" value="GAF-like_dom_sf"/>
</dbReference>
<keyword evidence="3" id="KW-0805">Transcription regulation</keyword>
<dbReference type="InterPro" id="IPR002197">
    <property type="entry name" value="HTH_Fis"/>
</dbReference>
<dbReference type="InterPro" id="IPR003018">
    <property type="entry name" value="GAF"/>
</dbReference>
<evidence type="ECO:0000256" key="1">
    <source>
        <dbReference type="ARBA" id="ARBA00022741"/>
    </source>
</evidence>
<dbReference type="PANTHER" id="PTHR32071">
    <property type="entry name" value="TRANSCRIPTIONAL REGULATORY PROTEIN"/>
    <property type="match status" value="1"/>
</dbReference>
<accession>A0ABY2S1Z1</accession>
<keyword evidence="1" id="KW-0547">Nucleotide-binding</keyword>
<name>A0ABY2S1Z1_9PSEU</name>
<evidence type="ECO:0000259" key="7">
    <source>
        <dbReference type="PROSITE" id="PS50045"/>
    </source>
</evidence>
<dbReference type="PROSITE" id="PS50045">
    <property type="entry name" value="SIGMA54_INTERACT_4"/>
    <property type="match status" value="1"/>
</dbReference>
<dbReference type="InterPro" id="IPR009057">
    <property type="entry name" value="Homeodomain-like_sf"/>
</dbReference>
<dbReference type="PANTHER" id="PTHR32071:SF122">
    <property type="entry name" value="SIGMA FACTOR"/>
    <property type="match status" value="1"/>
</dbReference>
<evidence type="ECO:0000256" key="2">
    <source>
        <dbReference type="ARBA" id="ARBA00022840"/>
    </source>
</evidence>
<gene>
    <name evidence="8" type="ORF">FCN18_20800</name>
</gene>
<protein>
    <recommendedName>
        <fullName evidence="7">Sigma-54 factor interaction domain-containing protein</fullName>
    </recommendedName>
</protein>
<dbReference type="PRINTS" id="PR01590">
    <property type="entry name" value="HTHFIS"/>
</dbReference>
<keyword evidence="4" id="KW-0238">DNA-binding</keyword>
<organism evidence="8 9">
    <name type="scientific">Prauserella endophytica</name>
    <dbReference type="NCBI Taxonomy" id="1592324"/>
    <lineage>
        <taxon>Bacteria</taxon>
        <taxon>Bacillati</taxon>
        <taxon>Actinomycetota</taxon>
        <taxon>Actinomycetes</taxon>
        <taxon>Pseudonocardiales</taxon>
        <taxon>Pseudonocardiaceae</taxon>
        <taxon>Prauserella</taxon>
        <taxon>Prauserella coralliicola group</taxon>
    </lineage>
</organism>
<evidence type="ECO:0000256" key="4">
    <source>
        <dbReference type="ARBA" id="ARBA00023125"/>
    </source>
</evidence>
<feature type="domain" description="Sigma-54 factor interaction" evidence="7">
    <location>
        <begin position="478"/>
        <end position="537"/>
    </location>
</feature>
<dbReference type="Gene3D" id="1.10.10.60">
    <property type="entry name" value="Homeodomain-like"/>
    <property type="match status" value="1"/>
</dbReference>
<keyword evidence="2" id="KW-0067">ATP-binding</keyword>
<dbReference type="Pfam" id="PF02954">
    <property type="entry name" value="HTH_8"/>
    <property type="match status" value="1"/>
</dbReference>
<dbReference type="SUPFAM" id="SSF52540">
    <property type="entry name" value="P-loop containing nucleoside triphosphate hydrolases"/>
    <property type="match status" value="1"/>
</dbReference>
<dbReference type="Gene3D" id="3.30.450.40">
    <property type="match status" value="1"/>
</dbReference>
<dbReference type="Gene3D" id="1.10.8.60">
    <property type="match status" value="1"/>
</dbReference>
<dbReference type="Pfam" id="PF25601">
    <property type="entry name" value="AAA_lid_14"/>
    <property type="match status" value="1"/>
</dbReference>
<keyword evidence="5" id="KW-0804">Transcription</keyword>
<evidence type="ECO:0000313" key="8">
    <source>
        <dbReference type="EMBL" id="TKG69230.1"/>
    </source>
</evidence>
<proteinExistence type="predicted"/>
<feature type="region of interest" description="Disordered" evidence="6">
    <location>
        <begin position="1"/>
        <end position="24"/>
    </location>
</feature>
<dbReference type="InterPro" id="IPR002078">
    <property type="entry name" value="Sigma_54_int"/>
</dbReference>
<dbReference type="EMBL" id="SWMS01000011">
    <property type="protein sequence ID" value="TKG69230.1"/>
    <property type="molecule type" value="Genomic_DNA"/>
</dbReference>
<comment type="caution">
    <text evidence="8">The sequence shown here is derived from an EMBL/GenBank/DDBJ whole genome shotgun (WGS) entry which is preliminary data.</text>
</comment>
<evidence type="ECO:0000256" key="3">
    <source>
        <dbReference type="ARBA" id="ARBA00023015"/>
    </source>
</evidence>
<dbReference type="Proteomes" id="UP000309992">
    <property type="component" value="Unassembled WGS sequence"/>
</dbReference>
<evidence type="ECO:0000313" key="9">
    <source>
        <dbReference type="Proteomes" id="UP000309992"/>
    </source>
</evidence>
<dbReference type="Pfam" id="PF01590">
    <property type="entry name" value="GAF"/>
    <property type="match status" value="1"/>
</dbReference>
<evidence type="ECO:0000256" key="6">
    <source>
        <dbReference type="SAM" id="MobiDB-lite"/>
    </source>
</evidence>
<evidence type="ECO:0000256" key="5">
    <source>
        <dbReference type="ARBA" id="ARBA00023163"/>
    </source>
</evidence>
<reference evidence="8 9" key="1">
    <citation type="journal article" date="2015" name="Antonie Van Leeuwenhoek">
        <title>Prauserella endophytica sp. nov., an endophytic actinobacterium isolated from Tamarix taklamakanensis.</title>
        <authorList>
            <person name="Liu J.M."/>
            <person name="Habden X."/>
            <person name="Guo L."/>
            <person name="Tuo L."/>
            <person name="Jiang Z.K."/>
            <person name="Liu S.W."/>
            <person name="Liu X.F."/>
            <person name="Chen L."/>
            <person name="Li R.F."/>
            <person name="Zhang Y.Q."/>
            <person name="Sun C.H."/>
        </authorList>
    </citation>
    <scope>NUCLEOTIDE SEQUENCE [LARGE SCALE GENOMIC DNA]</scope>
    <source>
        <strain evidence="8 9">CGMCC 4.7182</strain>
    </source>
</reference>
<dbReference type="SUPFAM" id="SSF46689">
    <property type="entry name" value="Homeodomain-like"/>
    <property type="match status" value="1"/>
</dbReference>
<dbReference type="InterPro" id="IPR058031">
    <property type="entry name" value="AAA_lid_NorR"/>
</dbReference>
<sequence length="621" mass="67752">MGYRTESSEEPRSPMSATHREARRTDAIRSAKESLLSRGLLHTDTRPEWLPAEIDRSWRRSLGAGAVWESSAFRYVNEFDLDSELNRAARPVLDRLMAMLQDMGTAIFLADKTGQIVARRVADHSERTRFDNACAAEGFDFSEEKIGTNGLGTPMQEGDAVFVRGPEHFNAALEDLACAGTAIRHPATGRLMGSLSLAAPADTAETMMLAMAREGARQITDNLTATVGRREMALGRSYQKYRSRGPVIVLNRDTVMTNVSGLSFLNVENHALLWEALIGQDWSRGSCELELDLQVLQAQVVGHRLDELDGEPAFAVEIVDRRHQTVSRARSQARSVEDRYVAGLHRAAARSNAPLSVTGPSGAGKLHVALTWLRSTGHPDPLVLDAGDLGHDPSWRRRAKDALASGGAVVLRRLEDLAESQVNAVKALAEVSTRAVEPRDHTETAQDGAEPRLIVTADPTRCSGPVLGVLACATPGAELPALAHREAELPVIIDALVGELPPHRRPLLSAPSMQVLRRWHWPGNVAELRSVVETLARERPGRYVSPADLPPRMQAAVNRRNLSRMAAAERAEIIAALRQAEGNKSRAAEALGIGRNTLYRKLHTLGIDDALLSEPDVPALR</sequence>
<dbReference type="InterPro" id="IPR027417">
    <property type="entry name" value="P-loop_NTPase"/>
</dbReference>
<keyword evidence="9" id="KW-1185">Reference proteome</keyword>